<dbReference type="Gene3D" id="3.90.550.10">
    <property type="entry name" value="Spore Coat Polysaccharide Biosynthesis Protein SpsA, Chain A"/>
    <property type="match status" value="1"/>
</dbReference>
<feature type="domain" description="Glycosyltransferase 2-like" evidence="1">
    <location>
        <begin position="4"/>
        <end position="172"/>
    </location>
</feature>
<protein>
    <recommendedName>
        <fullName evidence="1">Glycosyltransferase 2-like domain-containing protein</fullName>
    </recommendedName>
</protein>
<accession>A0A0G0E424</accession>
<dbReference type="AlphaFoldDB" id="A0A0G0E424"/>
<comment type="caution">
    <text evidence="2">The sequence shown here is derived from an EMBL/GenBank/DDBJ whole genome shotgun (WGS) entry which is preliminary data.</text>
</comment>
<gene>
    <name evidence="2" type="ORF">US11_C0005G0009</name>
</gene>
<sequence>MRLSIIIPVYFEEKNIIKVIERIRRAVKTPYTIFIVYDTEKDPTCKSVRNYQKAKTKHNIILLKNSTGNGKGVMNAIKTGFKNAKGEAVVITMADLCDDVAQIDKMFSLVQKGYDIICASRYMKGGRKIGGPLFKSFLSRMAGLTLHYFYKVPTHDSTNAFKMYRRKIFKKIKIASTGGFEYSLEIILKAYRLGYSITEIPTVWKDREAGKSNFKLLGWLPNYIRSYLYVFRKI</sequence>
<proteinExistence type="predicted"/>
<dbReference type="STRING" id="1618480.US11_C0005G0009"/>
<dbReference type="CDD" id="cd04179">
    <property type="entry name" value="DPM_DPG-synthase_like"/>
    <property type="match status" value="1"/>
</dbReference>
<dbReference type="SUPFAM" id="SSF53448">
    <property type="entry name" value="Nucleotide-diphospho-sugar transferases"/>
    <property type="match status" value="1"/>
</dbReference>
<dbReference type="EMBL" id="LBRS01000005">
    <property type="protein sequence ID" value="KKQ01653.1"/>
    <property type="molecule type" value="Genomic_DNA"/>
</dbReference>
<reference evidence="2 3" key="1">
    <citation type="journal article" date="2015" name="Nature">
        <title>rRNA introns, odd ribosomes, and small enigmatic genomes across a large radiation of phyla.</title>
        <authorList>
            <person name="Brown C.T."/>
            <person name="Hug L.A."/>
            <person name="Thomas B.C."/>
            <person name="Sharon I."/>
            <person name="Castelle C.J."/>
            <person name="Singh A."/>
            <person name="Wilkins M.J."/>
            <person name="Williams K.H."/>
            <person name="Banfield J.F."/>
        </authorList>
    </citation>
    <scope>NUCLEOTIDE SEQUENCE [LARGE SCALE GENOMIC DNA]</scope>
</reference>
<dbReference type="Proteomes" id="UP000034344">
    <property type="component" value="Unassembled WGS sequence"/>
</dbReference>
<dbReference type="InterPro" id="IPR029044">
    <property type="entry name" value="Nucleotide-diphossugar_trans"/>
</dbReference>
<name>A0A0G0E424_9BACT</name>
<evidence type="ECO:0000313" key="3">
    <source>
        <dbReference type="Proteomes" id="UP000034344"/>
    </source>
</evidence>
<dbReference type="PANTHER" id="PTHR48090">
    <property type="entry name" value="UNDECAPRENYL-PHOSPHATE 4-DEOXY-4-FORMAMIDO-L-ARABINOSE TRANSFERASE-RELATED"/>
    <property type="match status" value="1"/>
</dbReference>
<evidence type="ECO:0000259" key="1">
    <source>
        <dbReference type="Pfam" id="PF00535"/>
    </source>
</evidence>
<dbReference type="Pfam" id="PF00535">
    <property type="entry name" value="Glycos_transf_2"/>
    <property type="match status" value="1"/>
</dbReference>
<evidence type="ECO:0000313" key="2">
    <source>
        <dbReference type="EMBL" id="KKQ01653.1"/>
    </source>
</evidence>
<organism evidence="2 3">
    <name type="scientific">Candidatus Roizmanbacteria bacterium GW2011_GWA2_36_23</name>
    <dbReference type="NCBI Taxonomy" id="1618480"/>
    <lineage>
        <taxon>Bacteria</taxon>
        <taxon>Candidatus Roizmaniibacteriota</taxon>
    </lineage>
</organism>
<dbReference type="InterPro" id="IPR050256">
    <property type="entry name" value="Glycosyltransferase_2"/>
</dbReference>
<dbReference type="InterPro" id="IPR001173">
    <property type="entry name" value="Glyco_trans_2-like"/>
</dbReference>